<evidence type="ECO:0000313" key="1">
    <source>
        <dbReference type="EMBL" id="GAU25212.1"/>
    </source>
</evidence>
<reference evidence="2" key="1">
    <citation type="journal article" date="2017" name="Front. Plant Sci.">
        <title>Climate Clever Clovers: New Paradigm to Reduce the Environmental Footprint of Ruminants by Breeding Low Methanogenic Forages Utilizing Haplotype Variation.</title>
        <authorList>
            <person name="Kaur P."/>
            <person name="Appels R."/>
            <person name="Bayer P.E."/>
            <person name="Keeble-Gagnere G."/>
            <person name="Wang J."/>
            <person name="Hirakawa H."/>
            <person name="Shirasawa K."/>
            <person name="Vercoe P."/>
            <person name="Stefanova K."/>
            <person name="Durmic Z."/>
            <person name="Nichols P."/>
            <person name="Revell C."/>
            <person name="Isobe S.N."/>
            <person name="Edwards D."/>
            <person name="Erskine W."/>
        </authorList>
    </citation>
    <scope>NUCLEOTIDE SEQUENCE [LARGE SCALE GENOMIC DNA]</scope>
    <source>
        <strain evidence="2">cv. Daliak</strain>
    </source>
</reference>
<sequence>MLPSGGGGENDRRRQRLKGFTTPIRVLKVMWRVVLDSQHLVAPPPECSGFRAAARAFRVAMRNEKRPIFGIRRTLRARLFQL</sequence>
<organism evidence="1 2">
    <name type="scientific">Trifolium subterraneum</name>
    <name type="common">Subterranean clover</name>
    <dbReference type="NCBI Taxonomy" id="3900"/>
    <lineage>
        <taxon>Eukaryota</taxon>
        <taxon>Viridiplantae</taxon>
        <taxon>Streptophyta</taxon>
        <taxon>Embryophyta</taxon>
        <taxon>Tracheophyta</taxon>
        <taxon>Spermatophyta</taxon>
        <taxon>Magnoliopsida</taxon>
        <taxon>eudicotyledons</taxon>
        <taxon>Gunneridae</taxon>
        <taxon>Pentapetalae</taxon>
        <taxon>rosids</taxon>
        <taxon>fabids</taxon>
        <taxon>Fabales</taxon>
        <taxon>Fabaceae</taxon>
        <taxon>Papilionoideae</taxon>
        <taxon>50 kb inversion clade</taxon>
        <taxon>NPAAA clade</taxon>
        <taxon>Hologalegina</taxon>
        <taxon>IRL clade</taxon>
        <taxon>Trifolieae</taxon>
        <taxon>Trifolium</taxon>
    </lineage>
</organism>
<gene>
    <name evidence="1" type="ORF">TSUD_151120</name>
</gene>
<keyword evidence="2" id="KW-1185">Reference proteome</keyword>
<evidence type="ECO:0000313" key="2">
    <source>
        <dbReference type="Proteomes" id="UP000242715"/>
    </source>
</evidence>
<dbReference type="EMBL" id="DF973306">
    <property type="protein sequence ID" value="GAU25212.1"/>
    <property type="molecule type" value="Genomic_DNA"/>
</dbReference>
<protein>
    <submittedName>
        <fullName evidence="1">Uncharacterized protein</fullName>
    </submittedName>
</protein>
<proteinExistence type="predicted"/>
<dbReference type="Proteomes" id="UP000242715">
    <property type="component" value="Unassembled WGS sequence"/>
</dbReference>
<dbReference type="AlphaFoldDB" id="A0A2Z6MIS6"/>
<name>A0A2Z6MIS6_TRISU</name>
<accession>A0A2Z6MIS6</accession>